<feature type="region of interest" description="Disordered" evidence="1">
    <location>
        <begin position="81"/>
        <end position="102"/>
    </location>
</feature>
<protein>
    <submittedName>
        <fullName evidence="2">Uncharacterized protein</fullName>
    </submittedName>
</protein>
<evidence type="ECO:0000313" key="3">
    <source>
        <dbReference type="Proteomes" id="UP000438429"/>
    </source>
</evidence>
<sequence length="102" mass="11451">MYVTHSNDFNVSIDTNSFSHVEKNVSSNLKTEDISPLHCSSRHKVFPGVCRLQRMIMAAQLLMTYLHTHVAADNNTAVNRTEKGLMGNSSRPHSLLKDPDIK</sequence>
<gene>
    <name evidence="2" type="ORF">F2P81_007472</name>
</gene>
<reference evidence="2 3" key="1">
    <citation type="submission" date="2019-06" db="EMBL/GenBank/DDBJ databases">
        <title>Draft genomes of female and male turbot (Scophthalmus maximus).</title>
        <authorList>
            <person name="Xu H."/>
            <person name="Xu X.-W."/>
            <person name="Shao C."/>
            <person name="Chen S."/>
        </authorList>
    </citation>
    <scope>NUCLEOTIDE SEQUENCE [LARGE SCALE GENOMIC DNA]</scope>
    <source>
        <strain evidence="2">Ysfricsl-2016a</strain>
        <tissue evidence="2">Blood</tissue>
    </source>
</reference>
<evidence type="ECO:0000256" key="1">
    <source>
        <dbReference type="SAM" id="MobiDB-lite"/>
    </source>
</evidence>
<evidence type="ECO:0000313" key="2">
    <source>
        <dbReference type="EMBL" id="KAF0039237.1"/>
    </source>
</evidence>
<proteinExistence type="predicted"/>
<organism evidence="2 3">
    <name type="scientific">Scophthalmus maximus</name>
    <name type="common">Turbot</name>
    <name type="synonym">Psetta maxima</name>
    <dbReference type="NCBI Taxonomy" id="52904"/>
    <lineage>
        <taxon>Eukaryota</taxon>
        <taxon>Metazoa</taxon>
        <taxon>Chordata</taxon>
        <taxon>Craniata</taxon>
        <taxon>Vertebrata</taxon>
        <taxon>Euteleostomi</taxon>
        <taxon>Actinopterygii</taxon>
        <taxon>Neopterygii</taxon>
        <taxon>Teleostei</taxon>
        <taxon>Neoteleostei</taxon>
        <taxon>Acanthomorphata</taxon>
        <taxon>Carangaria</taxon>
        <taxon>Pleuronectiformes</taxon>
        <taxon>Pleuronectoidei</taxon>
        <taxon>Scophthalmidae</taxon>
        <taxon>Scophthalmus</taxon>
    </lineage>
</organism>
<comment type="caution">
    <text evidence="2">The sequence shown here is derived from an EMBL/GenBank/DDBJ whole genome shotgun (WGS) entry which is preliminary data.</text>
</comment>
<dbReference type="Proteomes" id="UP000438429">
    <property type="component" value="Unassembled WGS sequence"/>
</dbReference>
<dbReference type="EMBL" id="VEVO01000007">
    <property type="protein sequence ID" value="KAF0039237.1"/>
    <property type="molecule type" value="Genomic_DNA"/>
</dbReference>
<name>A0A6A4SZU1_SCOMX</name>
<dbReference type="AlphaFoldDB" id="A0A6A4SZU1"/>
<accession>A0A6A4SZU1</accession>